<name>A0A812VCU2_9DINO</name>
<reference evidence="2" key="1">
    <citation type="submission" date="2021-02" db="EMBL/GenBank/DDBJ databases">
        <authorList>
            <person name="Dougan E. K."/>
            <person name="Rhodes N."/>
            <person name="Thang M."/>
            <person name="Chan C."/>
        </authorList>
    </citation>
    <scope>NUCLEOTIDE SEQUENCE</scope>
</reference>
<dbReference type="EMBL" id="CAJNJA010028927">
    <property type="protein sequence ID" value="CAE7615360.1"/>
    <property type="molecule type" value="Genomic_DNA"/>
</dbReference>
<dbReference type="Proteomes" id="UP000601435">
    <property type="component" value="Unassembled WGS sequence"/>
</dbReference>
<comment type="caution">
    <text evidence="2">The sequence shown here is derived from an EMBL/GenBank/DDBJ whole genome shotgun (WGS) entry which is preliminary data.</text>
</comment>
<organism evidence="2 3">
    <name type="scientific">Symbiodinium necroappetens</name>
    <dbReference type="NCBI Taxonomy" id="1628268"/>
    <lineage>
        <taxon>Eukaryota</taxon>
        <taxon>Sar</taxon>
        <taxon>Alveolata</taxon>
        <taxon>Dinophyceae</taxon>
        <taxon>Suessiales</taxon>
        <taxon>Symbiodiniaceae</taxon>
        <taxon>Symbiodinium</taxon>
    </lineage>
</organism>
<keyword evidence="3" id="KW-1185">Reference proteome</keyword>
<protein>
    <submittedName>
        <fullName evidence="2">p65 protein</fullName>
    </submittedName>
</protein>
<accession>A0A812VCU2</accession>
<feature type="compositionally biased region" description="Polar residues" evidence="1">
    <location>
        <begin position="279"/>
        <end position="304"/>
    </location>
</feature>
<dbReference type="AlphaFoldDB" id="A0A812VCU2"/>
<gene>
    <name evidence="2" type="primary">p65</name>
    <name evidence="2" type="ORF">SNEC2469_LOCUS17473</name>
</gene>
<sequence>MGQQGHKMRSDAREFVPGSMSTAVWTQAQLDLARQGLRYEAAEFVPPSILDFGLCPGTMSAEDGGQDPILSVLCSRRDQPEGEEEDLQFGVQSSDGGLESKRKAQLHPAAVDLAPGDWSCCQASEAVVLEHNTYGSTQLETSHMHMRAEETHDPAMARSSRSSVEEPGAHVDSWAPLALMDVAHDGSVQPGPTQSCPAGSLAATLAFYSMGCPENEAVLVEHSTHGIVEFKNSPMHDEKNHDVVIARNSESSVEEPQVADNDSWAPPAFTDVEHDGSEDSAQLQSGTSQSLAAASTRRAPSQNVVPDGALPFQIESGIEYERGWVKYKHPVSAEIWFHNERTDDCFFAQNSAEWGWVLFESHEGQLWWWHEQRKVFFFEGLK</sequence>
<evidence type="ECO:0000313" key="2">
    <source>
        <dbReference type="EMBL" id="CAE7615360.1"/>
    </source>
</evidence>
<feature type="region of interest" description="Disordered" evidence="1">
    <location>
        <begin position="248"/>
        <end position="304"/>
    </location>
</feature>
<evidence type="ECO:0000313" key="3">
    <source>
        <dbReference type="Proteomes" id="UP000601435"/>
    </source>
</evidence>
<evidence type="ECO:0000256" key="1">
    <source>
        <dbReference type="SAM" id="MobiDB-lite"/>
    </source>
</evidence>
<proteinExistence type="predicted"/>
<dbReference type="OrthoDB" id="418975at2759"/>